<accession>A0AAV4TYA7</accession>
<sequence length="35" mass="3827">KKMLNILKFVMLKNSQHLSEKSSFSGDCLGLTDGG</sequence>
<dbReference type="EMBL" id="BPLR01011963">
    <property type="protein sequence ID" value="GIY50317.1"/>
    <property type="molecule type" value="Genomic_DNA"/>
</dbReference>
<proteinExistence type="predicted"/>
<evidence type="ECO:0000313" key="1">
    <source>
        <dbReference type="EMBL" id="GIY50317.1"/>
    </source>
</evidence>
<reference evidence="1 2" key="1">
    <citation type="submission" date="2021-06" db="EMBL/GenBank/DDBJ databases">
        <title>Caerostris extrusa draft genome.</title>
        <authorList>
            <person name="Kono N."/>
            <person name="Arakawa K."/>
        </authorList>
    </citation>
    <scope>NUCLEOTIDE SEQUENCE [LARGE SCALE GENOMIC DNA]</scope>
</reference>
<evidence type="ECO:0000313" key="2">
    <source>
        <dbReference type="Proteomes" id="UP001054945"/>
    </source>
</evidence>
<comment type="caution">
    <text evidence="1">The sequence shown here is derived from an EMBL/GenBank/DDBJ whole genome shotgun (WGS) entry which is preliminary data.</text>
</comment>
<feature type="non-terminal residue" evidence="1">
    <location>
        <position position="1"/>
    </location>
</feature>
<gene>
    <name evidence="1" type="ORF">CEXT_384111</name>
</gene>
<dbReference type="AlphaFoldDB" id="A0AAV4TYA7"/>
<protein>
    <submittedName>
        <fullName evidence="1">Uncharacterized protein</fullName>
    </submittedName>
</protein>
<organism evidence="1 2">
    <name type="scientific">Caerostris extrusa</name>
    <name type="common">Bark spider</name>
    <name type="synonym">Caerostris bankana</name>
    <dbReference type="NCBI Taxonomy" id="172846"/>
    <lineage>
        <taxon>Eukaryota</taxon>
        <taxon>Metazoa</taxon>
        <taxon>Ecdysozoa</taxon>
        <taxon>Arthropoda</taxon>
        <taxon>Chelicerata</taxon>
        <taxon>Arachnida</taxon>
        <taxon>Araneae</taxon>
        <taxon>Araneomorphae</taxon>
        <taxon>Entelegynae</taxon>
        <taxon>Araneoidea</taxon>
        <taxon>Araneidae</taxon>
        <taxon>Caerostris</taxon>
    </lineage>
</organism>
<keyword evidence="2" id="KW-1185">Reference proteome</keyword>
<name>A0AAV4TYA7_CAEEX</name>
<dbReference type="Proteomes" id="UP001054945">
    <property type="component" value="Unassembled WGS sequence"/>
</dbReference>